<dbReference type="EMBL" id="JBITGY010000001">
    <property type="protein sequence ID" value="MFI6495910.1"/>
    <property type="molecule type" value="Genomic_DNA"/>
</dbReference>
<comment type="caution">
    <text evidence="1">The sequence shown here is derived from an EMBL/GenBank/DDBJ whole genome shotgun (WGS) entry which is preliminary data.</text>
</comment>
<sequence length="96" mass="10921">MAEAVQHAPADVRAVNLLTLWALADNCLDDFRICQISLRYLADLVNESPACVRQSLWWLRHRGIIEFPSGQDEPEWERGGQNVSVRITESTSWAAR</sequence>
<evidence type="ECO:0008006" key="3">
    <source>
        <dbReference type="Google" id="ProtNLM"/>
    </source>
</evidence>
<keyword evidence="2" id="KW-1185">Reference proteome</keyword>
<reference evidence="1 2" key="1">
    <citation type="submission" date="2024-10" db="EMBL/GenBank/DDBJ databases">
        <title>The Natural Products Discovery Center: Release of the First 8490 Sequenced Strains for Exploring Actinobacteria Biosynthetic Diversity.</title>
        <authorList>
            <person name="Kalkreuter E."/>
            <person name="Kautsar S.A."/>
            <person name="Yang D."/>
            <person name="Bader C.D."/>
            <person name="Teijaro C.N."/>
            <person name="Fluegel L."/>
            <person name="Davis C.M."/>
            <person name="Simpson J.R."/>
            <person name="Lauterbach L."/>
            <person name="Steele A.D."/>
            <person name="Gui C."/>
            <person name="Meng S."/>
            <person name="Li G."/>
            <person name="Viehrig K."/>
            <person name="Ye F."/>
            <person name="Su P."/>
            <person name="Kiefer A.F."/>
            <person name="Nichols A."/>
            <person name="Cepeda A.J."/>
            <person name="Yan W."/>
            <person name="Fan B."/>
            <person name="Jiang Y."/>
            <person name="Adhikari A."/>
            <person name="Zheng C.-J."/>
            <person name="Schuster L."/>
            <person name="Cowan T.M."/>
            <person name="Smanski M.J."/>
            <person name="Chevrette M.G."/>
            <person name="De Carvalho L.P.S."/>
            <person name="Shen B."/>
        </authorList>
    </citation>
    <scope>NUCLEOTIDE SEQUENCE [LARGE SCALE GENOMIC DNA]</scope>
    <source>
        <strain evidence="1 2">NPDC050545</strain>
    </source>
</reference>
<dbReference type="Proteomes" id="UP001612741">
    <property type="component" value="Unassembled WGS sequence"/>
</dbReference>
<accession>A0ABW7YJ36</accession>
<dbReference type="RefSeq" id="WP_397077701.1">
    <property type="nucleotide sequence ID" value="NZ_JBITGY010000001.1"/>
</dbReference>
<organism evidence="1 2">
    <name type="scientific">Nonomuraea typhae</name>
    <dbReference type="NCBI Taxonomy" id="2603600"/>
    <lineage>
        <taxon>Bacteria</taxon>
        <taxon>Bacillati</taxon>
        <taxon>Actinomycetota</taxon>
        <taxon>Actinomycetes</taxon>
        <taxon>Streptosporangiales</taxon>
        <taxon>Streptosporangiaceae</taxon>
        <taxon>Nonomuraea</taxon>
    </lineage>
</organism>
<protein>
    <recommendedName>
        <fullName evidence="3">Helix-turn-helix domain-containing protein</fullName>
    </recommendedName>
</protein>
<evidence type="ECO:0000313" key="2">
    <source>
        <dbReference type="Proteomes" id="UP001612741"/>
    </source>
</evidence>
<gene>
    <name evidence="1" type="ORF">ACIBG2_00910</name>
</gene>
<evidence type="ECO:0000313" key="1">
    <source>
        <dbReference type="EMBL" id="MFI6495910.1"/>
    </source>
</evidence>
<name>A0ABW7YJ36_9ACTN</name>
<proteinExistence type="predicted"/>